<evidence type="ECO:0000313" key="4">
    <source>
        <dbReference type="Proteomes" id="UP001296706"/>
    </source>
</evidence>
<organism evidence="3 4">
    <name type="scientific">Pseudonocardia xinjiangensis</name>
    <dbReference type="NCBI Taxonomy" id="75289"/>
    <lineage>
        <taxon>Bacteria</taxon>
        <taxon>Bacillati</taxon>
        <taxon>Actinomycetota</taxon>
        <taxon>Actinomycetes</taxon>
        <taxon>Pseudonocardiales</taxon>
        <taxon>Pseudonocardiaceae</taxon>
        <taxon>Pseudonocardia</taxon>
    </lineage>
</organism>
<dbReference type="RefSeq" id="WP_281359865.1">
    <property type="nucleotide sequence ID" value="NZ_JAAXKY010000106.1"/>
</dbReference>
<dbReference type="SUPFAM" id="SSF81923">
    <property type="entry name" value="Double Clp-N motif"/>
    <property type="match status" value="1"/>
</dbReference>
<keyword evidence="3" id="KW-0067">ATP-binding</keyword>
<name>A0ABX1RJK4_9PSEU</name>
<dbReference type="GO" id="GO:0006508">
    <property type="term" value="P:proteolysis"/>
    <property type="evidence" value="ECO:0007669"/>
    <property type="project" value="UniProtKB-KW"/>
</dbReference>
<keyword evidence="4" id="KW-1185">Reference proteome</keyword>
<dbReference type="InterPro" id="IPR004176">
    <property type="entry name" value="Clp_R_N"/>
</dbReference>
<dbReference type="Pfam" id="PF02861">
    <property type="entry name" value="Clp_N"/>
    <property type="match status" value="1"/>
</dbReference>
<dbReference type="Gene3D" id="1.10.1780.10">
    <property type="entry name" value="Clp, N-terminal domain"/>
    <property type="match status" value="1"/>
</dbReference>
<keyword evidence="3" id="KW-0547">Nucleotide-binding</keyword>
<feature type="domain" description="Clp R" evidence="2">
    <location>
        <begin position="36"/>
        <end position="174"/>
    </location>
</feature>
<comment type="caution">
    <text evidence="3">The sequence shown here is derived from an EMBL/GenBank/DDBJ whole genome shotgun (WGS) entry which is preliminary data.</text>
</comment>
<dbReference type="InterPro" id="IPR036628">
    <property type="entry name" value="Clp_N_dom_sf"/>
</dbReference>
<dbReference type="GO" id="GO:0008233">
    <property type="term" value="F:peptidase activity"/>
    <property type="evidence" value="ECO:0007669"/>
    <property type="project" value="UniProtKB-KW"/>
</dbReference>
<evidence type="ECO:0000256" key="1">
    <source>
        <dbReference type="PROSITE-ProRule" id="PRU01251"/>
    </source>
</evidence>
<evidence type="ECO:0000313" key="3">
    <source>
        <dbReference type="EMBL" id="NMH80577.1"/>
    </source>
</evidence>
<protein>
    <submittedName>
        <fullName evidence="3">ATP-dependent Clp protease ATP-binding subunit</fullName>
    </submittedName>
</protein>
<accession>A0ABX1RJK4</accession>
<sequence>MTGSTGPDELGSFDEFLARYLGSGARGPRGPRRVDLTRLMSAGARELVAAAAQEAVDRGDTDLDAQHLLLASTRIGVTRQWLGQAGVDPDAMARLLDERLQRHDPTGRPPSLTPAAKRALLDGHQVSRSLGSSYIGPEHILLAIAANSESAAGRLLAQARFSPGGPPGFDPRRP</sequence>
<reference evidence="3 4" key="1">
    <citation type="submission" date="2020-04" db="EMBL/GenBank/DDBJ databases">
        <authorList>
            <person name="Klaysubun C."/>
            <person name="Duangmal K."/>
            <person name="Lipun K."/>
        </authorList>
    </citation>
    <scope>NUCLEOTIDE SEQUENCE [LARGE SCALE GENOMIC DNA]</scope>
    <source>
        <strain evidence="3 4">JCM 11839</strain>
    </source>
</reference>
<dbReference type="Proteomes" id="UP001296706">
    <property type="component" value="Unassembled WGS sequence"/>
</dbReference>
<evidence type="ECO:0000259" key="2">
    <source>
        <dbReference type="PROSITE" id="PS51903"/>
    </source>
</evidence>
<feature type="non-terminal residue" evidence="3">
    <location>
        <position position="174"/>
    </location>
</feature>
<dbReference type="PROSITE" id="PS51903">
    <property type="entry name" value="CLP_R"/>
    <property type="match status" value="1"/>
</dbReference>
<proteinExistence type="predicted"/>
<keyword evidence="3" id="KW-0378">Hydrolase</keyword>
<keyword evidence="1" id="KW-0677">Repeat</keyword>
<gene>
    <name evidence="3" type="ORF">HF577_26255</name>
</gene>
<dbReference type="EMBL" id="JAAXKY010000106">
    <property type="protein sequence ID" value="NMH80577.1"/>
    <property type="molecule type" value="Genomic_DNA"/>
</dbReference>
<keyword evidence="3" id="KW-0645">Protease</keyword>
<dbReference type="GO" id="GO:0005524">
    <property type="term" value="F:ATP binding"/>
    <property type="evidence" value="ECO:0007669"/>
    <property type="project" value="UniProtKB-KW"/>
</dbReference>